<dbReference type="RefSeq" id="WP_131172099.1">
    <property type="nucleotide sequence ID" value="NZ_FXTL01000007.1"/>
</dbReference>
<sequence>MSDVVVRHADGWAATVLHALATEYPSAAGHLALGPDDTDVRPAWLHPAFWGCLDWHSSAHMQWSAVTLLASGHLSRPTADALVDVLNERLTTPNIEVEVDYLRAHPGFERPYGWGWAALLASSVCRVAEAPGPLSDPAAGWATALRPLADVIVEHTLAWLPKQAYPVRSGVHDNTAFGLGLLFDAASAFGRHDVASAIGARARDWFGRDRDYPASWEPSGSDFLSAALCEADLMRRVLPTVEFAPWLTGFLPGLASDGDNLLTIPEVLDRTDGKIVHLVGLALSRAAMLRPLAPFVDADAAARIAAAAAAQVDSALPEIDAGDFMATHWLVSFALLAEGA</sequence>
<dbReference type="AlphaFoldDB" id="A0A4Q9KM28"/>
<organism evidence="1 2">
    <name type="scientific">Propioniciclava tarda</name>
    <dbReference type="NCBI Taxonomy" id="433330"/>
    <lineage>
        <taxon>Bacteria</taxon>
        <taxon>Bacillati</taxon>
        <taxon>Actinomycetota</taxon>
        <taxon>Actinomycetes</taxon>
        <taxon>Propionibacteriales</taxon>
        <taxon>Propionibacteriaceae</taxon>
        <taxon>Propioniciclava</taxon>
    </lineage>
</organism>
<keyword evidence="2" id="KW-1185">Reference proteome</keyword>
<dbReference type="Pfam" id="PF11199">
    <property type="entry name" value="DUF2891"/>
    <property type="match status" value="1"/>
</dbReference>
<evidence type="ECO:0000313" key="1">
    <source>
        <dbReference type="EMBL" id="TBT95010.1"/>
    </source>
</evidence>
<proteinExistence type="predicted"/>
<dbReference type="OrthoDB" id="9779797at2"/>
<dbReference type="InterPro" id="IPR021365">
    <property type="entry name" value="DUF2891"/>
</dbReference>
<name>A0A4Q9KM28_PROTD</name>
<protein>
    <submittedName>
        <fullName evidence="1">DUF2891 domain-containing protein</fullName>
    </submittedName>
</protein>
<evidence type="ECO:0000313" key="2">
    <source>
        <dbReference type="Proteomes" id="UP000291933"/>
    </source>
</evidence>
<comment type="caution">
    <text evidence="1">The sequence shown here is derived from an EMBL/GenBank/DDBJ whole genome shotgun (WGS) entry which is preliminary data.</text>
</comment>
<reference evidence="1 2" key="1">
    <citation type="submission" date="2019-01" db="EMBL/GenBank/DDBJ databases">
        <title>Lactibacter flavus gen. nov., sp. nov., a novel bacterium of the family Propionibacteriaceae isolated from raw milk and dairy products.</title>
        <authorList>
            <person name="Huptas C."/>
            <person name="Wenning M."/>
            <person name="Breitenwieser F."/>
            <person name="Doll E."/>
            <person name="Von Neubeck M."/>
            <person name="Busse H.-J."/>
            <person name="Scherer S."/>
        </authorList>
    </citation>
    <scope>NUCLEOTIDE SEQUENCE [LARGE SCALE GENOMIC DNA]</scope>
    <source>
        <strain evidence="1 2">DSM 22130</strain>
    </source>
</reference>
<dbReference type="Proteomes" id="UP000291933">
    <property type="component" value="Unassembled WGS sequence"/>
</dbReference>
<accession>A0A4Q9KM28</accession>
<dbReference type="EMBL" id="SDMR01000008">
    <property type="protein sequence ID" value="TBT95010.1"/>
    <property type="molecule type" value="Genomic_DNA"/>
</dbReference>
<gene>
    <name evidence="1" type="ORF">ET996_08285</name>
</gene>